<evidence type="ECO:0000313" key="2">
    <source>
        <dbReference type="EMBL" id="CAD8536076.1"/>
    </source>
</evidence>
<organism evidence="2">
    <name type="scientific">Calcidiscus leptoporus</name>
    <dbReference type="NCBI Taxonomy" id="127549"/>
    <lineage>
        <taxon>Eukaryota</taxon>
        <taxon>Haptista</taxon>
        <taxon>Haptophyta</taxon>
        <taxon>Prymnesiophyceae</taxon>
        <taxon>Coccolithales</taxon>
        <taxon>Calcidiscaceae</taxon>
        <taxon>Calcidiscus</taxon>
    </lineage>
</organism>
<dbReference type="AlphaFoldDB" id="A0A7S0IZI5"/>
<evidence type="ECO:0000256" key="1">
    <source>
        <dbReference type="SAM" id="SignalP"/>
    </source>
</evidence>
<feature type="chain" id="PRO_5031287190" description="Peptide-methionine (R)-S-oxide reductase" evidence="1">
    <location>
        <begin position="17"/>
        <end position="207"/>
    </location>
</feature>
<proteinExistence type="predicted"/>
<accession>A0A7S0IZI5</accession>
<dbReference type="EMBL" id="HBER01022706">
    <property type="protein sequence ID" value="CAD8536076.1"/>
    <property type="molecule type" value="Transcribed_RNA"/>
</dbReference>
<name>A0A7S0IZI5_9EUKA</name>
<keyword evidence="1" id="KW-0732">Signal</keyword>
<dbReference type="InterPro" id="IPR011057">
    <property type="entry name" value="Mss4-like_sf"/>
</dbReference>
<protein>
    <recommendedName>
        <fullName evidence="3">Peptide-methionine (R)-S-oxide reductase</fullName>
    </recommendedName>
</protein>
<reference evidence="2" key="1">
    <citation type="submission" date="2021-01" db="EMBL/GenBank/DDBJ databases">
        <authorList>
            <person name="Corre E."/>
            <person name="Pelletier E."/>
            <person name="Niang G."/>
            <person name="Scheremetjew M."/>
            <person name="Finn R."/>
            <person name="Kale V."/>
            <person name="Holt S."/>
            <person name="Cochrane G."/>
            <person name="Meng A."/>
            <person name="Brown T."/>
            <person name="Cohen L."/>
        </authorList>
    </citation>
    <scope>NUCLEOTIDE SEQUENCE</scope>
    <source>
        <strain evidence="2">RCC1130</strain>
    </source>
</reference>
<dbReference type="SUPFAM" id="SSF51316">
    <property type="entry name" value="Mss4-like"/>
    <property type="match status" value="1"/>
</dbReference>
<evidence type="ECO:0008006" key="3">
    <source>
        <dbReference type="Google" id="ProtNLM"/>
    </source>
</evidence>
<gene>
    <name evidence="2" type="ORF">CLEP1334_LOCUS11356</name>
</gene>
<sequence length="207" mass="22846">MLLAALCLLSATFTDALVIGSKLPVTRAIRTSSPMAGLLEELLGGMRKGFDAPVVMGTEEMMSKKAYGTSAVPIQTDLRWGCDVKTADNICNYNRHYAEYSGYWERATSFLAEESKSSEELTFFDSNTGKPLFYGPKNRSWDAFIRESKSHGWPSFRDAEVNWDYVRVLPNGECISVDGTHLGHNLPDSSGNRYCINLVSVAGKPLA</sequence>
<feature type="signal peptide" evidence="1">
    <location>
        <begin position="1"/>
        <end position="16"/>
    </location>
</feature>